<keyword evidence="2" id="KW-1185">Reference proteome</keyword>
<comment type="caution">
    <text evidence="1">The sequence shown here is derived from an EMBL/GenBank/DDBJ whole genome shotgun (WGS) entry which is preliminary data.</text>
</comment>
<evidence type="ECO:0000313" key="1">
    <source>
        <dbReference type="EMBL" id="VVA93985.1"/>
    </source>
</evidence>
<dbReference type="OrthoDB" id="4473401at2759"/>
<evidence type="ECO:0000313" key="2">
    <source>
        <dbReference type="Proteomes" id="UP000489600"/>
    </source>
</evidence>
<dbReference type="InterPro" id="IPR005200">
    <property type="entry name" value="Endo-beta-glucanase"/>
</dbReference>
<dbReference type="Proteomes" id="UP000489600">
    <property type="component" value="Unassembled WGS sequence"/>
</dbReference>
<proteinExistence type="predicted"/>
<name>A0A565AZN7_9BRAS</name>
<organism evidence="1 2">
    <name type="scientific">Arabis nemorensis</name>
    <dbReference type="NCBI Taxonomy" id="586526"/>
    <lineage>
        <taxon>Eukaryota</taxon>
        <taxon>Viridiplantae</taxon>
        <taxon>Streptophyta</taxon>
        <taxon>Embryophyta</taxon>
        <taxon>Tracheophyta</taxon>
        <taxon>Spermatophyta</taxon>
        <taxon>Magnoliopsida</taxon>
        <taxon>eudicotyledons</taxon>
        <taxon>Gunneridae</taxon>
        <taxon>Pentapetalae</taxon>
        <taxon>rosids</taxon>
        <taxon>malvids</taxon>
        <taxon>Brassicales</taxon>
        <taxon>Brassicaceae</taxon>
        <taxon>Arabideae</taxon>
        <taxon>Arabis</taxon>
    </lineage>
</organism>
<reference evidence="1" key="1">
    <citation type="submission" date="2019-07" db="EMBL/GenBank/DDBJ databases">
        <authorList>
            <person name="Dittberner H."/>
        </authorList>
    </citation>
    <scope>NUCLEOTIDE SEQUENCE [LARGE SCALE GENOMIC DNA]</scope>
</reference>
<sequence>MIIDSKNPDERRLINSSYQQRESCGRSFMVNKEKQWLMVRAKGMERVSPWNSLVNWTKPALERDSTVGEGWKGFVYALESIDDKDGAIDKARRLNGFDDGNSLSNLLWWIHSRDGDDDDHEEGKYGGHGGGGKYCSFGHYCN</sequence>
<accession>A0A565AZN7</accession>
<dbReference type="PANTHER" id="PTHR31983:SF0">
    <property type="entry name" value="GLUCAN ENDO-1,3-BETA-D-GLUCOSIDASE 2"/>
    <property type="match status" value="1"/>
</dbReference>
<dbReference type="PANTHER" id="PTHR31983">
    <property type="entry name" value="ENDO-1,3(4)-BETA-GLUCANASE 1"/>
    <property type="match status" value="1"/>
</dbReference>
<gene>
    <name evidence="1" type="ORF">ANE_LOCUS4430</name>
</gene>
<dbReference type="AlphaFoldDB" id="A0A565AZN7"/>
<dbReference type="EMBL" id="CABITT030000002">
    <property type="protein sequence ID" value="VVA93985.1"/>
    <property type="molecule type" value="Genomic_DNA"/>
</dbReference>
<dbReference type="GO" id="GO:0052861">
    <property type="term" value="F:endo-1,3(4)-beta-glucanase activity"/>
    <property type="evidence" value="ECO:0007669"/>
    <property type="project" value="InterPro"/>
</dbReference>
<protein>
    <submittedName>
        <fullName evidence="1">Uncharacterized protein</fullName>
    </submittedName>
</protein>